<feature type="chain" id="PRO_5011452353" evidence="1">
    <location>
        <begin position="21"/>
        <end position="330"/>
    </location>
</feature>
<dbReference type="RefSeq" id="WP_091901007.1">
    <property type="nucleotide sequence ID" value="NZ_FOIQ01000004.1"/>
</dbReference>
<dbReference type="Proteomes" id="UP000199373">
    <property type="component" value="Unassembled WGS sequence"/>
</dbReference>
<feature type="signal peptide" evidence="1">
    <location>
        <begin position="1"/>
        <end position="20"/>
    </location>
</feature>
<dbReference type="AlphaFoldDB" id="A0A1I0PH08"/>
<gene>
    <name evidence="2" type="ORF">SAMN04487850_1763</name>
</gene>
<organism evidence="2 3">
    <name type="scientific">Prevotella aff. ruminicola Tc2-24</name>
    <dbReference type="NCBI Taxonomy" id="81582"/>
    <lineage>
        <taxon>Bacteria</taxon>
        <taxon>Pseudomonadati</taxon>
        <taxon>Bacteroidota</taxon>
        <taxon>Bacteroidia</taxon>
        <taxon>Bacteroidales</taxon>
        <taxon>Prevotellaceae</taxon>
        <taxon>Prevotella</taxon>
    </lineage>
</organism>
<proteinExistence type="predicted"/>
<dbReference type="EMBL" id="FOIQ01000004">
    <property type="protein sequence ID" value="SEW13723.1"/>
    <property type="molecule type" value="Genomic_DNA"/>
</dbReference>
<reference evidence="2 3" key="1">
    <citation type="submission" date="2016-10" db="EMBL/GenBank/DDBJ databases">
        <authorList>
            <person name="de Groot N.N."/>
        </authorList>
    </citation>
    <scope>NUCLEOTIDE SEQUENCE [LARGE SCALE GENOMIC DNA]</scope>
    <source>
        <strain evidence="2 3">TC2-24</strain>
    </source>
</reference>
<name>A0A1I0PH08_9BACT</name>
<keyword evidence="1" id="KW-0732">Signal</keyword>
<keyword evidence="3" id="KW-1185">Reference proteome</keyword>
<accession>A0A1I0PH08</accession>
<protein>
    <submittedName>
        <fullName evidence="2">Uncharacterized protein</fullName>
    </submittedName>
</protein>
<evidence type="ECO:0000256" key="1">
    <source>
        <dbReference type="SAM" id="SignalP"/>
    </source>
</evidence>
<evidence type="ECO:0000313" key="3">
    <source>
        <dbReference type="Proteomes" id="UP000199373"/>
    </source>
</evidence>
<sequence length="330" mass="38121">MKHVFLLLAFLISGALPQQAQTPKPEIKILMEIRPEVNYVTHLYTLAELGFSDSAYAAKYGNTFPQAAIDTLQKYKDYLTFGQGEGGMLAWPFFFGVSAENIPNVDSMRVAMNIVMNEGRKANAPADVMAAVRAIADVYVTHYDAYLKNVYPQVKADMEERRQLLSQKMQELSFVKDWERVTGYTWRRGDYHWLLYRAGHKGPSYNNLNDSTNTVWYNQDIDYQLAMFSHEFGIFLMQDSIDPIVEEMKVYTRKLDSKRDLTYVPWSAFESLACWYNCKIAGRETADYRSFGKADVQTFCQIFDRLSKEGINDPAEVYRKGIMEYLKINE</sequence>
<evidence type="ECO:0000313" key="2">
    <source>
        <dbReference type="EMBL" id="SEW13723.1"/>
    </source>
</evidence>